<dbReference type="Proteomes" id="UP000663760">
    <property type="component" value="Chromosome 15"/>
</dbReference>
<dbReference type="FunFam" id="1.25.40.10:FF:000690">
    <property type="entry name" value="Pentatricopeptide repeat-containing protein"/>
    <property type="match status" value="1"/>
</dbReference>
<dbReference type="PANTHER" id="PTHR47926:SF371">
    <property type="entry name" value="TETRATRICOPEPTIDE REPEAT-LIKE SUPERFAMILY PROTEIN"/>
    <property type="match status" value="1"/>
</dbReference>
<dbReference type="GO" id="GO:0003729">
    <property type="term" value="F:mRNA binding"/>
    <property type="evidence" value="ECO:0007669"/>
    <property type="project" value="UniProtKB-ARBA"/>
</dbReference>
<dbReference type="InterPro" id="IPR046848">
    <property type="entry name" value="E_motif"/>
</dbReference>
<dbReference type="SUPFAM" id="SSF48452">
    <property type="entry name" value="TPR-like"/>
    <property type="match status" value="1"/>
</dbReference>
<keyword evidence="2" id="KW-0677">Repeat</keyword>
<dbReference type="InterPro" id="IPR002885">
    <property type="entry name" value="PPR_rpt"/>
</dbReference>
<feature type="repeat" description="PPR" evidence="3">
    <location>
        <begin position="66"/>
        <end position="100"/>
    </location>
</feature>
<feature type="repeat" description="PPR" evidence="3">
    <location>
        <begin position="366"/>
        <end position="400"/>
    </location>
</feature>
<protein>
    <submittedName>
        <fullName evidence="4">Uncharacterized protein</fullName>
    </submittedName>
</protein>
<dbReference type="PROSITE" id="PS51375">
    <property type="entry name" value="PPR"/>
    <property type="match status" value="4"/>
</dbReference>
<dbReference type="NCBIfam" id="TIGR00756">
    <property type="entry name" value="PPR"/>
    <property type="match status" value="4"/>
</dbReference>
<evidence type="ECO:0000256" key="2">
    <source>
        <dbReference type="ARBA" id="ARBA00022737"/>
    </source>
</evidence>
<feature type="repeat" description="PPR" evidence="3">
    <location>
        <begin position="202"/>
        <end position="236"/>
    </location>
</feature>
<organism evidence="4 5">
    <name type="scientific">Spirodela intermedia</name>
    <name type="common">Intermediate duckweed</name>
    <dbReference type="NCBI Taxonomy" id="51605"/>
    <lineage>
        <taxon>Eukaryota</taxon>
        <taxon>Viridiplantae</taxon>
        <taxon>Streptophyta</taxon>
        <taxon>Embryophyta</taxon>
        <taxon>Tracheophyta</taxon>
        <taxon>Spermatophyta</taxon>
        <taxon>Magnoliopsida</taxon>
        <taxon>Liliopsida</taxon>
        <taxon>Araceae</taxon>
        <taxon>Lemnoideae</taxon>
        <taxon>Spirodela</taxon>
    </lineage>
</organism>
<dbReference type="InterPro" id="IPR011990">
    <property type="entry name" value="TPR-like_helical_dom_sf"/>
</dbReference>
<gene>
    <name evidence="4" type="ORF">SI8410_15019571</name>
</gene>
<dbReference type="GO" id="GO:0009451">
    <property type="term" value="P:RNA modification"/>
    <property type="evidence" value="ECO:0007669"/>
    <property type="project" value="InterPro"/>
</dbReference>
<accession>A0A7I8LFS8</accession>
<dbReference type="Pfam" id="PF01535">
    <property type="entry name" value="PPR"/>
    <property type="match status" value="3"/>
</dbReference>
<dbReference type="Pfam" id="PF20431">
    <property type="entry name" value="E_motif"/>
    <property type="match status" value="1"/>
</dbReference>
<dbReference type="Gene3D" id="1.25.40.10">
    <property type="entry name" value="Tetratricopeptide repeat domain"/>
    <property type="match status" value="4"/>
</dbReference>
<proteinExistence type="inferred from homology"/>
<dbReference type="PANTHER" id="PTHR47926">
    <property type="entry name" value="PENTATRICOPEPTIDE REPEAT-CONTAINING PROTEIN"/>
    <property type="match status" value="1"/>
</dbReference>
<evidence type="ECO:0000256" key="1">
    <source>
        <dbReference type="ARBA" id="ARBA00006643"/>
    </source>
</evidence>
<dbReference type="EMBL" id="LR746278">
    <property type="protein sequence ID" value="CAA7408893.1"/>
    <property type="molecule type" value="Genomic_DNA"/>
</dbReference>
<reference evidence="4" key="1">
    <citation type="submission" date="2020-02" db="EMBL/GenBank/DDBJ databases">
        <authorList>
            <person name="Scholz U."/>
            <person name="Mascher M."/>
            <person name="Fiebig A."/>
        </authorList>
    </citation>
    <scope>NUCLEOTIDE SEQUENCE</scope>
</reference>
<sequence length="584" mass="63841">MVGEETLVSLLQRCRKPAHLRQVAALAVAGGLRRDGRLAPKMASTFFDLGLPEDARRWFDCVVDPATVLWNIMFKGYTQRDAHRETLALFARMRVGGAAPNRYTFTFVLKSCAKLPAARTGTAVHGVAVKTGFEGNPFVGTLLIDVYSAAAGGGDCESARKVFEAMPERNVVSWTAIVSAHLASGDVGSARRLFDRVAAGADVVLWNTMVSGYISAGDMAAAWELFERMPHRDLMAWNTLLHGFAIGGDLEECAKLFQAMPKRNVFSWNGLMRGYLRHERFSEALSTFTHMLRAREVSPNDATLAMALSACSKAGALDFGRRIHLYAQSHGFMGTNHVVNGVIDMYAKCGSLHSALEVFDKTPIRDLVTWNIVIGALAAHGRAAAALGLFEKMKAERVAPDGITFVGVLSACSHMGLVQIGLAYFRSMAEDHSIAPWMEHYGCVVDLLCRAGLLAEALELVGTMPVAADCVIWSTLLGACQTRGAVELAELAVEKLAALRPDDAANYVALSNVYGAAGSWGDFARTKRQMKEWNTEKSPGRSMIEIDRWVFEFCSSDGRHPRTEEIYGVLRQLKQLTRPDDDLN</sequence>
<evidence type="ECO:0000313" key="5">
    <source>
        <dbReference type="Proteomes" id="UP000663760"/>
    </source>
</evidence>
<dbReference type="InterPro" id="IPR046960">
    <property type="entry name" value="PPR_At4g14850-like_plant"/>
</dbReference>
<comment type="similarity">
    <text evidence="1">Belongs to the PPR family. PCMP-H subfamily.</text>
</comment>
<name>A0A7I8LFS8_SPIIN</name>
<feature type="repeat" description="PPR" evidence="3">
    <location>
        <begin position="264"/>
        <end position="299"/>
    </location>
</feature>
<evidence type="ECO:0000256" key="3">
    <source>
        <dbReference type="PROSITE-ProRule" id="PRU00708"/>
    </source>
</evidence>
<dbReference type="Pfam" id="PF13041">
    <property type="entry name" value="PPR_2"/>
    <property type="match status" value="4"/>
</dbReference>
<keyword evidence="5" id="KW-1185">Reference proteome</keyword>
<dbReference type="OrthoDB" id="185373at2759"/>
<dbReference type="AlphaFoldDB" id="A0A7I8LFS8"/>
<evidence type="ECO:0000313" key="4">
    <source>
        <dbReference type="EMBL" id="CAA7408893.1"/>
    </source>
</evidence>